<accession>F3KKD1</accession>
<dbReference type="EMBL" id="AEGP01000033">
    <property type="protein sequence ID" value="EGG42298.1"/>
    <property type="molecule type" value="Genomic_DNA"/>
</dbReference>
<evidence type="ECO:0000256" key="5">
    <source>
        <dbReference type="RuleBase" id="RU363041"/>
    </source>
</evidence>
<dbReference type="STRING" id="886738.Nlim_0946"/>
<keyword evidence="4 5" id="KW-0472">Membrane</keyword>
<evidence type="ECO:0000256" key="4">
    <source>
        <dbReference type="ARBA" id="ARBA00023136"/>
    </source>
</evidence>
<feature type="transmembrane region" description="Helical" evidence="5">
    <location>
        <begin position="243"/>
        <end position="262"/>
    </location>
</feature>
<dbReference type="PANTHER" id="PTHR43701:SF2">
    <property type="entry name" value="MEMBRANE TRANSPORTER PROTEIN YJNA-RELATED"/>
    <property type="match status" value="1"/>
</dbReference>
<feature type="transmembrane region" description="Helical" evidence="5">
    <location>
        <begin position="12"/>
        <end position="45"/>
    </location>
</feature>
<protein>
    <recommendedName>
        <fullName evidence="5">Probable membrane transporter protein</fullName>
    </recommendedName>
</protein>
<evidence type="ECO:0000256" key="3">
    <source>
        <dbReference type="ARBA" id="ARBA00022989"/>
    </source>
</evidence>
<dbReference type="PATRIC" id="fig|886738.10.peg.1044"/>
<dbReference type="Pfam" id="PF01925">
    <property type="entry name" value="TauE"/>
    <property type="match status" value="1"/>
</dbReference>
<dbReference type="Proteomes" id="UP000004348">
    <property type="component" value="Chromosome"/>
</dbReference>
<reference evidence="6" key="1">
    <citation type="journal article" date="2011" name="PLoS ONE">
        <title>Genome of a low-salinity ammonia-oxidizing archaeon determined by single-cell and metagenomic analysis.</title>
        <authorList>
            <person name="Blainey P.C."/>
            <person name="Mosier A.C."/>
            <person name="Potanina A."/>
            <person name="Francis C.A."/>
            <person name="Quake S.R."/>
        </authorList>
    </citation>
    <scope>NUCLEOTIDE SEQUENCE [LARGE SCALE GENOMIC DNA]</scope>
    <source>
        <strain evidence="6">SFB1</strain>
    </source>
</reference>
<gene>
    <name evidence="6" type="ORF">Nlim_0946</name>
</gene>
<feature type="transmembrane region" description="Helical" evidence="5">
    <location>
        <begin position="110"/>
        <end position="128"/>
    </location>
</feature>
<organism evidence="6">
    <name type="scientific">Candidatus Nitrosarchaeum limnium SFB1</name>
    <dbReference type="NCBI Taxonomy" id="886738"/>
    <lineage>
        <taxon>Archaea</taxon>
        <taxon>Nitrososphaerota</taxon>
        <taxon>Nitrososphaeria</taxon>
        <taxon>Nitrosopumilales</taxon>
        <taxon>Nitrosopumilaceae</taxon>
        <taxon>Nitrosarchaeum</taxon>
    </lineage>
</organism>
<sequence>MTPIEIFLEPVTLFLSIISGVVVGFSLGLVGGGGSVLAVPLLLYVVGVKDTHVAIGTSALAIGIIAVFNIFYRRKTSTLHIKKGLTFALPGIGGTLLGSQLGLWTPPENLLILFAVFMVVIGIIMIKYKITHIEITSEKHGLISLKKNLPLSGFSVGILSGYFGIGGGFLIVPTMMYSGGLNILQAIGTSLVSVSSFGLVTAGRYFVAGNVDLVIALLFIIGGILGGYFGIKTSKKITQEKITKFFSILLFVVASYIIINTISG</sequence>
<dbReference type="AlphaFoldDB" id="F3KKD1"/>
<dbReference type="HOGENOM" id="CLU_045498_5_0_2"/>
<dbReference type="InterPro" id="IPR051598">
    <property type="entry name" value="TSUP/Inactive_protease-like"/>
</dbReference>
<keyword evidence="5" id="KW-1003">Cell membrane</keyword>
<keyword evidence="2 5" id="KW-0812">Transmembrane</keyword>
<feature type="transmembrane region" description="Helical" evidence="5">
    <location>
        <begin position="149"/>
        <end position="172"/>
    </location>
</feature>
<dbReference type="GO" id="GO:0005886">
    <property type="term" value="C:plasma membrane"/>
    <property type="evidence" value="ECO:0007669"/>
    <property type="project" value="UniProtKB-SubCell"/>
</dbReference>
<comment type="subcellular location">
    <subcellularLocation>
        <location evidence="5">Cell membrane</location>
        <topology evidence="5">Multi-pass membrane protein</topology>
    </subcellularLocation>
    <subcellularLocation>
        <location evidence="1">Membrane</location>
        <topology evidence="1">Multi-pass membrane protein</topology>
    </subcellularLocation>
</comment>
<evidence type="ECO:0000256" key="2">
    <source>
        <dbReference type="ARBA" id="ARBA00022692"/>
    </source>
</evidence>
<feature type="transmembrane region" description="Helical" evidence="5">
    <location>
        <begin position="213"/>
        <end position="231"/>
    </location>
</feature>
<evidence type="ECO:0000256" key="1">
    <source>
        <dbReference type="ARBA" id="ARBA00004141"/>
    </source>
</evidence>
<name>F3KKD1_9ARCH</name>
<proteinExistence type="inferred from homology"/>
<evidence type="ECO:0000313" key="6">
    <source>
        <dbReference type="EMBL" id="EGG42298.1"/>
    </source>
</evidence>
<keyword evidence="3 5" id="KW-1133">Transmembrane helix</keyword>
<feature type="transmembrane region" description="Helical" evidence="5">
    <location>
        <begin position="84"/>
        <end position="104"/>
    </location>
</feature>
<comment type="caution">
    <text evidence="6">The sequence shown here is derived from an EMBL/GenBank/DDBJ whole genome shotgun (WGS) entry which is preliminary data.</text>
</comment>
<comment type="similarity">
    <text evidence="5">Belongs to the 4-toluene sulfonate uptake permease (TSUP) (TC 2.A.102) family.</text>
</comment>
<dbReference type="InterPro" id="IPR002781">
    <property type="entry name" value="TM_pro_TauE-like"/>
</dbReference>
<feature type="transmembrane region" description="Helical" evidence="5">
    <location>
        <begin position="51"/>
        <end position="72"/>
    </location>
</feature>
<dbReference type="PANTHER" id="PTHR43701">
    <property type="entry name" value="MEMBRANE TRANSPORTER PROTEIN MJ0441-RELATED"/>
    <property type="match status" value="1"/>
</dbReference>